<evidence type="ECO:0000256" key="12">
    <source>
        <dbReference type="SAM" id="Coils"/>
    </source>
</evidence>
<dbReference type="FunFam" id="3.30.565.10:FF:000010">
    <property type="entry name" value="Sensor histidine kinase RcsC"/>
    <property type="match status" value="1"/>
</dbReference>
<organism evidence="16">
    <name type="scientific">Candidatus Methanogaster sp. ANME-2c ERB4</name>
    <dbReference type="NCBI Taxonomy" id="2759911"/>
    <lineage>
        <taxon>Archaea</taxon>
        <taxon>Methanobacteriati</taxon>
        <taxon>Methanobacteriota</taxon>
        <taxon>Stenosarchaea group</taxon>
        <taxon>Methanomicrobia</taxon>
        <taxon>Methanosarcinales</taxon>
        <taxon>ANME-2 cluster</taxon>
        <taxon>Candidatus Methanogasteraceae</taxon>
        <taxon>Candidatus Methanogaster</taxon>
    </lineage>
</organism>
<dbReference type="SUPFAM" id="SSF55781">
    <property type="entry name" value="GAF domain-like"/>
    <property type="match status" value="1"/>
</dbReference>
<dbReference type="InterPro" id="IPR003660">
    <property type="entry name" value="HAMP_dom"/>
</dbReference>
<evidence type="ECO:0000256" key="1">
    <source>
        <dbReference type="ARBA" id="ARBA00000085"/>
    </source>
</evidence>
<dbReference type="InterPro" id="IPR005467">
    <property type="entry name" value="His_kinase_dom"/>
</dbReference>
<comment type="subcellular location">
    <subcellularLocation>
        <location evidence="2">Membrane</location>
    </subcellularLocation>
</comment>
<evidence type="ECO:0000256" key="9">
    <source>
        <dbReference type="ARBA" id="ARBA00023012"/>
    </source>
</evidence>
<evidence type="ECO:0000256" key="11">
    <source>
        <dbReference type="ARBA" id="ARBA00023306"/>
    </source>
</evidence>
<dbReference type="SMART" id="SM00388">
    <property type="entry name" value="HisKA"/>
    <property type="match status" value="1"/>
</dbReference>
<dbReference type="InterPro" id="IPR036097">
    <property type="entry name" value="HisK_dim/P_sf"/>
</dbReference>
<evidence type="ECO:0000259" key="15">
    <source>
        <dbReference type="PROSITE" id="PS50885"/>
    </source>
</evidence>
<evidence type="ECO:0000256" key="7">
    <source>
        <dbReference type="ARBA" id="ARBA00022777"/>
    </source>
</evidence>
<gene>
    <name evidence="16" type="primary">rcsC</name>
    <name evidence="16" type="ORF">FEDIIHJE_00001</name>
</gene>
<reference evidence="16" key="1">
    <citation type="submission" date="2020-06" db="EMBL/GenBank/DDBJ databases">
        <title>Unique genomic features of the anaerobic methanotrophic archaea.</title>
        <authorList>
            <person name="Chadwick G.L."/>
            <person name="Skennerton C.T."/>
            <person name="Laso-Perez R."/>
            <person name="Leu A.O."/>
            <person name="Speth D.R."/>
            <person name="Yu H."/>
            <person name="Morgan-Lang C."/>
            <person name="Hatzenpichler R."/>
            <person name="Goudeau D."/>
            <person name="Malmstrom R."/>
            <person name="Brazelton W.J."/>
            <person name="Woyke T."/>
            <person name="Hallam S.J."/>
            <person name="Tyson G.W."/>
            <person name="Wegener G."/>
            <person name="Boetius A."/>
            <person name="Orphan V."/>
        </authorList>
    </citation>
    <scope>NUCLEOTIDE SEQUENCE</scope>
</reference>
<dbReference type="EC" id="2.7.13.3" evidence="3"/>
<protein>
    <recommendedName>
        <fullName evidence="3">histidine kinase</fullName>
        <ecNumber evidence="3">2.7.13.3</ecNumber>
    </recommendedName>
</protein>
<comment type="catalytic activity">
    <reaction evidence="1">
        <text>ATP + protein L-histidine = ADP + protein N-phospho-L-histidine.</text>
        <dbReference type="EC" id="2.7.13.3"/>
    </reaction>
</comment>
<keyword evidence="13" id="KW-0812">Transmembrane</keyword>
<name>A0A7G9YEY1_9EURY</name>
<dbReference type="CDD" id="cd16922">
    <property type="entry name" value="HATPase_EvgS-ArcB-TorS-like"/>
    <property type="match status" value="1"/>
</dbReference>
<evidence type="ECO:0000256" key="6">
    <source>
        <dbReference type="ARBA" id="ARBA00022741"/>
    </source>
</evidence>
<dbReference type="EMBL" id="MT631201">
    <property type="protein sequence ID" value="QNO46565.1"/>
    <property type="molecule type" value="Genomic_DNA"/>
</dbReference>
<sequence length="646" mass="71543">MVGQTLEEEMQDKDLAITELLASEIANPLLDKNDLRVQEIIDDLKRQNADVRYVYVVGFDGIVVAHTFKDGFPVELVTANRVPSGEDDAIQILSAEGESIQDVGVRMLEGMDAKIHIGFSRAHLFEAIARTIHTILGIAVLVLLFGIVLNSFLMRRMIKPIEALVEGTKRVGDGDLDFRVAVTSRDEIGTLTESFNQMTAERKKAEERIDHLNSVLKAIRNVNQLIVTEMERGSLLKKAANILREARGYDAAWLGYLSDDETFDRAVGSGFREDVDRFCESMMDGNYPPCIKKALAGKEMIVVMDKSGECGDCPFKDVCAGRETAIIRIEREGKLFGLLAISLAADVTLDDGEEGLLAEVASDIALALHNMDMEEARERAEAAMREVYSKLQEAKAGVDKEVEERTTELREAKEDAEHANQIKSIFLASMSHELRTPLNSIIGFTGVILQGLAGELNVEQRTQLGMVYASSKHLLALINDLLDISKIESGELEPDLEEFNLAEAGMEVRNSLKLKAEDKGLKLILEMPDINVMSDERRFKQILVNLVNNAIKFTEEGAVEVKVIEKDNSIEVIVKDTGVGIKKEDIQKLFAPFTQLEYAVSEEKGTGLGLYLARNLVRLLNGDIRVESEYGKGSIFTLTLPLKHGG</sequence>
<evidence type="ECO:0000256" key="3">
    <source>
        <dbReference type="ARBA" id="ARBA00012438"/>
    </source>
</evidence>
<keyword evidence="5 16" id="KW-0808">Transferase</keyword>
<dbReference type="PROSITE" id="PS50885">
    <property type="entry name" value="HAMP"/>
    <property type="match status" value="1"/>
</dbReference>
<dbReference type="FunFam" id="1.10.287.130:FF:000038">
    <property type="entry name" value="Sensory transduction histidine kinase"/>
    <property type="match status" value="1"/>
</dbReference>
<dbReference type="AlphaFoldDB" id="A0A7G9YEY1"/>
<keyword evidence="12" id="KW-0175">Coiled coil</keyword>
<keyword evidence="6" id="KW-0547">Nucleotide-binding</keyword>
<keyword evidence="10 13" id="KW-0472">Membrane</keyword>
<dbReference type="GO" id="GO:0005524">
    <property type="term" value="F:ATP binding"/>
    <property type="evidence" value="ECO:0007669"/>
    <property type="project" value="UniProtKB-KW"/>
</dbReference>
<dbReference type="SUPFAM" id="SSF47384">
    <property type="entry name" value="Homodimeric domain of signal transducing histidine kinase"/>
    <property type="match status" value="1"/>
</dbReference>
<evidence type="ECO:0000256" key="2">
    <source>
        <dbReference type="ARBA" id="ARBA00004370"/>
    </source>
</evidence>
<dbReference type="GO" id="GO:0005886">
    <property type="term" value="C:plasma membrane"/>
    <property type="evidence" value="ECO:0007669"/>
    <property type="project" value="TreeGrafter"/>
</dbReference>
<keyword evidence="7 16" id="KW-0418">Kinase</keyword>
<feature type="transmembrane region" description="Helical" evidence="13">
    <location>
        <begin position="132"/>
        <end position="153"/>
    </location>
</feature>
<dbReference type="InterPro" id="IPR003661">
    <property type="entry name" value="HisK_dim/P_dom"/>
</dbReference>
<feature type="domain" description="HAMP" evidence="15">
    <location>
        <begin position="155"/>
        <end position="207"/>
    </location>
</feature>
<dbReference type="InterPro" id="IPR029016">
    <property type="entry name" value="GAF-like_dom_sf"/>
</dbReference>
<evidence type="ECO:0000256" key="5">
    <source>
        <dbReference type="ARBA" id="ARBA00022679"/>
    </source>
</evidence>
<dbReference type="InterPro" id="IPR004358">
    <property type="entry name" value="Sig_transdc_His_kin-like_C"/>
</dbReference>
<dbReference type="CDD" id="cd00082">
    <property type="entry name" value="HisKA"/>
    <property type="match status" value="1"/>
</dbReference>
<evidence type="ECO:0000256" key="13">
    <source>
        <dbReference type="SAM" id="Phobius"/>
    </source>
</evidence>
<evidence type="ECO:0000256" key="10">
    <source>
        <dbReference type="ARBA" id="ARBA00023136"/>
    </source>
</evidence>
<dbReference type="InterPro" id="IPR003594">
    <property type="entry name" value="HATPase_dom"/>
</dbReference>
<dbReference type="SUPFAM" id="SSF158472">
    <property type="entry name" value="HAMP domain-like"/>
    <property type="match status" value="1"/>
</dbReference>
<dbReference type="Pfam" id="PF00512">
    <property type="entry name" value="HisKA"/>
    <property type="match status" value="1"/>
</dbReference>
<feature type="coiled-coil region" evidence="12">
    <location>
        <begin position="188"/>
        <end position="222"/>
    </location>
</feature>
<dbReference type="PROSITE" id="PS50109">
    <property type="entry name" value="HIS_KIN"/>
    <property type="match status" value="1"/>
</dbReference>
<dbReference type="Gene3D" id="3.30.565.10">
    <property type="entry name" value="Histidine kinase-like ATPase, C-terminal domain"/>
    <property type="match status" value="1"/>
</dbReference>
<dbReference type="GO" id="GO:0009927">
    <property type="term" value="F:histidine phosphotransfer kinase activity"/>
    <property type="evidence" value="ECO:0007669"/>
    <property type="project" value="TreeGrafter"/>
</dbReference>
<feature type="coiled-coil region" evidence="12">
    <location>
        <begin position="366"/>
        <end position="422"/>
    </location>
</feature>
<dbReference type="Gene3D" id="3.30.450.40">
    <property type="match status" value="1"/>
</dbReference>
<evidence type="ECO:0000313" key="16">
    <source>
        <dbReference type="EMBL" id="QNO46565.1"/>
    </source>
</evidence>
<dbReference type="GO" id="GO:0000155">
    <property type="term" value="F:phosphorelay sensor kinase activity"/>
    <property type="evidence" value="ECO:0007669"/>
    <property type="project" value="InterPro"/>
</dbReference>
<dbReference type="CDD" id="cd06225">
    <property type="entry name" value="HAMP"/>
    <property type="match status" value="1"/>
</dbReference>
<keyword evidence="4" id="KW-0597">Phosphoprotein</keyword>
<dbReference type="PANTHER" id="PTHR43047">
    <property type="entry name" value="TWO-COMPONENT HISTIDINE PROTEIN KINASE"/>
    <property type="match status" value="1"/>
</dbReference>
<keyword evidence="13" id="KW-1133">Transmembrane helix</keyword>
<dbReference type="Gene3D" id="1.10.287.130">
    <property type="match status" value="1"/>
</dbReference>
<dbReference type="InterPro" id="IPR036890">
    <property type="entry name" value="HATPase_C_sf"/>
</dbReference>
<feature type="domain" description="Histidine kinase" evidence="14">
    <location>
        <begin position="429"/>
        <end position="644"/>
    </location>
</feature>
<evidence type="ECO:0000259" key="14">
    <source>
        <dbReference type="PROSITE" id="PS50109"/>
    </source>
</evidence>
<keyword evidence="9" id="KW-0902">Two-component regulatory system</keyword>
<dbReference type="SMART" id="SM00387">
    <property type="entry name" value="HATPase_c"/>
    <property type="match status" value="1"/>
</dbReference>
<accession>A0A7G9YEY1</accession>
<evidence type="ECO:0000256" key="8">
    <source>
        <dbReference type="ARBA" id="ARBA00022840"/>
    </source>
</evidence>
<keyword evidence="8" id="KW-0067">ATP-binding</keyword>
<evidence type="ECO:0000256" key="4">
    <source>
        <dbReference type="ARBA" id="ARBA00022553"/>
    </source>
</evidence>
<keyword evidence="11" id="KW-0131">Cell cycle</keyword>
<proteinExistence type="predicted"/>
<dbReference type="Pfam" id="PF00672">
    <property type="entry name" value="HAMP"/>
    <property type="match status" value="1"/>
</dbReference>
<dbReference type="SMART" id="SM00304">
    <property type="entry name" value="HAMP"/>
    <property type="match status" value="1"/>
</dbReference>
<dbReference type="Gene3D" id="6.10.340.10">
    <property type="match status" value="1"/>
</dbReference>
<dbReference type="PRINTS" id="PR00344">
    <property type="entry name" value="BCTRLSENSOR"/>
</dbReference>
<dbReference type="SUPFAM" id="SSF55874">
    <property type="entry name" value="ATPase domain of HSP90 chaperone/DNA topoisomerase II/histidine kinase"/>
    <property type="match status" value="1"/>
</dbReference>
<dbReference type="Pfam" id="PF02518">
    <property type="entry name" value="HATPase_c"/>
    <property type="match status" value="1"/>
</dbReference>
<dbReference type="PANTHER" id="PTHR43047:SF63">
    <property type="entry name" value="HISTIDINE KINASE"/>
    <property type="match status" value="1"/>
</dbReference>